<dbReference type="PROSITE" id="PS00441">
    <property type="entry name" value="CHALCONE_SYNTH"/>
    <property type="match status" value="2"/>
</dbReference>
<keyword evidence="2" id="KW-0012">Acyltransferase</keyword>
<proteinExistence type="inferred from homology"/>
<evidence type="ECO:0000313" key="5">
    <source>
        <dbReference type="EMBL" id="KAJ7004739.1"/>
    </source>
</evidence>
<keyword evidence="2" id="KW-0808">Transferase</keyword>
<dbReference type="InterPro" id="IPR012328">
    <property type="entry name" value="Chalcone/stilbene_synt_C"/>
</dbReference>
<dbReference type="GO" id="GO:0030639">
    <property type="term" value="P:polyketide biosynthetic process"/>
    <property type="evidence" value="ECO:0007669"/>
    <property type="project" value="TreeGrafter"/>
</dbReference>
<evidence type="ECO:0000256" key="2">
    <source>
        <dbReference type="RuleBase" id="RU003633"/>
    </source>
</evidence>
<dbReference type="EMBL" id="JAQIZT010000003">
    <property type="protein sequence ID" value="KAJ7004739.1"/>
    <property type="molecule type" value="Genomic_DNA"/>
</dbReference>
<dbReference type="CDD" id="cd00831">
    <property type="entry name" value="CHS_like"/>
    <property type="match status" value="2"/>
</dbReference>
<dbReference type="FunFam" id="3.40.47.10:FF:000025">
    <property type="entry name" value="Chalcone synthase 2"/>
    <property type="match status" value="2"/>
</dbReference>
<feature type="domain" description="Chalcone/stilbene synthase N-terminal" evidence="3">
    <location>
        <begin position="5"/>
        <end position="214"/>
    </location>
</feature>
<dbReference type="FunFam" id="3.40.47.10:FF:000014">
    <property type="entry name" value="Chalcone synthase 1"/>
    <property type="match status" value="1"/>
</dbReference>
<dbReference type="Gene3D" id="3.40.47.10">
    <property type="match status" value="3"/>
</dbReference>
<dbReference type="InterPro" id="IPR018088">
    <property type="entry name" value="Chalcone/stilbene_synthase_AS"/>
</dbReference>
<dbReference type="Pfam" id="PF00195">
    <property type="entry name" value="Chal_sti_synt_N"/>
    <property type="match status" value="2"/>
</dbReference>
<dbReference type="InterPro" id="IPR016039">
    <property type="entry name" value="Thiolase-like"/>
</dbReference>
<feature type="domain" description="Chalcone/stilbene synthase C-terminal" evidence="4">
    <location>
        <begin position="591"/>
        <end position="624"/>
    </location>
</feature>
<evidence type="ECO:0000256" key="1">
    <source>
        <dbReference type="ARBA" id="ARBA00005531"/>
    </source>
</evidence>
<dbReference type="InterPro" id="IPR001099">
    <property type="entry name" value="Chalcone/stilbene_synt_N"/>
</dbReference>
<evidence type="ECO:0000259" key="4">
    <source>
        <dbReference type="Pfam" id="PF02797"/>
    </source>
</evidence>
<feature type="domain" description="Chalcone/stilbene synthase C-terminal" evidence="4">
    <location>
        <begin position="224"/>
        <end position="373"/>
    </location>
</feature>
<gene>
    <name evidence="5" type="ORF">NC653_009549</name>
</gene>
<comment type="caution">
    <text evidence="5">The sequence shown here is derived from an EMBL/GenBank/DDBJ whole genome shotgun (WGS) entry which is preliminary data.</text>
</comment>
<evidence type="ECO:0000313" key="6">
    <source>
        <dbReference type="Proteomes" id="UP001164929"/>
    </source>
</evidence>
<dbReference type="PANTHER" id="PTHR11877">
    <property type="entry name" value="HYDROXYMETHYLGLUTARYL-COA SYNTHASE"/>
    <property type="match status" value="1"/>
</dbReference>
<evidence type="ECO:0008006" key="7">
    <source>
        <dbReference type="Google" id="ProtNLM"/>
    </source>
</evidence>
<feature type="domain" description="Chalcone/stilbene synthase N-terminal" evidence="3">
    <location>
        <begin position="374"/>
        <end position="581"/>
    </location>
</feature>
<dbReference type="Proteomes" id="UP001164929">
    <property type="component" value="Chromosome 3"/>
</dbReference>
<comment type="similarity">
    <text evidence="1 2">Belongs to the thiolase-like superfamily. Chalcone/stilbene synthases family.</text>
</comment>
<reference evidence="5" key="1">
    <citation type="journal article" date="2023" name="Mol. Ecol. Resour.">
        <title>Chromosome-level genome assembly of a triploid poplar Populus alba 'Berolinensis'.</title>
        <authorList>
            <person name="Chen S."/>
            <person name="Yu Y."/>
            <person name="Wang X."/>
            <person name="Wang S."/>
            <person name="Zhang T."/>
            <person name="Zhou Y."/>
            <person name="He R."/>
            <person name="Meng N."/>
            <person name="Wang Y."/>
            <person name="Liu W."/>
            <person name="Liu Z."/>
            <person name="Liu J."/>
            <person name="Guo Q."/>
            <person name="Huang H."/>
            <person name="Sederoff R.R."/>
            <person name="Wang G."/>
            <person name="Qu G."/>
            <person name="Chen S."/>
        </authorList>
    </citation>
    <scope>NUCLEOTIDE SEQUENCE</scope>
    <source>
        <strain evidence="5">SC-2020</strain>
    </source>
</reference>
<dbReference type="PANTHER" id="PTHR11877:SF80">
    <property type="entry name" value="CHALCONE SYNTHASE 1"/>
    <property type="match status" value="1"/>
</dbReference>
<dbReference type="Pfam" id="PF02797">
    <property type="entry name" value="Chal_sti_synt_C"/>
    <property type="match status" value="2"/>
</dbReference>
<dbReference type="AlphaFoldDB" id="A0AAD6R9G3"/>
<dbReference type="InterPro" id="IPR011141">
    <property type="entry name" value="Polyketide_synthase_type-III"/>
</dbReference>
<evidence type="ECO:0000259" key="3">
    <source>
        <dbReference type="Pfam" id="PF00195"/>
    </source>
</evidence>
<sequence length="635" mass="68929">MVTVDEVRKGQRAEGPATIMAIGTSTPPNCVEQSTYPDYYFRITNSEKSMIKKRYMYLTEEILKENPDVCAYMAPSLDARQDMVVVEVPKLGKEAATKAIKEWGQSKSKITHLVFCTTSGVDMPGADYQLTKLLGLRPSVKRFMMYQQGCFAGGTVLRLAKDLAENNKGARVLVVCSEITAVTFRGPSDTHLDSLVGQALFGDGAAALIIGSDPVVGVEKPLFELVSAAQTILPDSDGAIDGHLREVGLTFHLLKDVPGLISKNVEKSLTEAFKPLGISDWNSLFWIAHPGGPAILDQVEAKLGLKPEKLRATRHVLSEYGNMSSACVLFILDEMRRKSAEDGLQSTGEGLEWGVLFGFGPGLTVETVVLHSVATRSQRAEGPATIMAIGTSTPPNCVDQSTYPDYYFRITNSEKSMIKKRYMYLTEEILKENPDVCAYMAPSLDARQDMVVVEVPKLGKEAATKAIKEWGQSKSKITHLVFCTTSGVDMPGADYQLTKLLGLRPSVKRFMMYQQGCFAGGTVLRLAKDLAENNKGARVLVVCSEITAVTFRGPSDTHLDSLVGQALFGDGAAALIIGSDPVVGVEKPLFELVSAAQTILPDSDGAIDGHLREVGLTFHLLKDTTFSSNFPLIPL</sequence>
<keyword evidence="6" id="KW-1185">Reference proteome</keyword>
<organism evidence="5 6">
    <name type="scientific">Populus alba x Populus x berolinensis</name>
    <dbReference type="NCBI Taxonomy" id="444605"/>
    <lineage>
        <taxon>Eukaryota</taxon>
        <taxon>Viridiplantae</taxon>
        <taxon>Streptophyta</taxon>
        <taxon>Embryophyta</taxon>
        <taxon>Tracheophyta</taxon>
        <taxon>Spermatophyta</taxon>
        <taxon>Magnoliopsida</taxon>
        <taxon>eudicotyledons</taxon>
        <taxon>Gunneridae</taxon>
        <taxon>Pentapetalae</taxon>
        <taxon>rosids</taxon>
        <taxon>fabids</taxon>
        <taxon>Malpighiales</taxon>
        <taxon>Salicaceae</taxon>
        <taxon>Saliceae</taxon>
        <taxon>Populus</taxon>
    </lineage>
</organism>
<dbReference type="SUPFAM" id="SSF53901">
    <property type="entry name" value="Thiolase-like"/>
    <property type="match status" value="4"/>
</dbReference>
<protein>
    <recommendedName>
        <fullName evidence="7">Chalcone synthase</fullName>
    </recommendedName>
</protein>
<name>A0AAD6R9G3_9ROSI</name>
<dbReference type="GO" id="GO:0016747">
    <property type="term" value="F:acyltransferase activity, transferring groups other than amino-acyl groups"/>
    <property type="evidence" value="ECO:0007669"/>
    <property type="project" value="InterPro"/>
</dbReference>
<accession>A0AAD6R9G3</accession>